<name>A0A183GKH5_HELPZ</name>
<evidence type="ECO:0000313" key="4">
    <source>
        <dbReference type="WBParaSite" id="HPBE_0002319501-mRNA-1"/>
    </source>
</evidence>
<organism evidence="3 4">
    <name type="scientific">Heligmosomoides polygyrus</name>
    <name type="common">Parasitic roundworm</name>
    <dbReference type="NCBI Taxonomy" id="6339"/>
    <lineage>
        <taxon>Eukaryota</taxon>
        <taxon>Metazoa</taxon>
        <taxon>Ecdysozoa</taxon>
        <taxon>Nematoda</taxon>
        <taxon>Chromadorea</taxon>
        <taxon>Rhabditida</taxon>
        <taxon>Rhabditina</taxon>
        <taxon>Rhabditomorpha</taxon>
        <taxon>Strongyloidea</taxon>
        <taxon>Heligmosomidae</taxon>
        <taxon>Heligmosomoides</taxon>
    </lineage>
</organism>
<dbReference type="WBParaSite" id="HPBE_0002319501-mRNA-1">
    <property type="protein sequence ID" value="HPBE_0002319501-mRNA-1"/>
    <property type="gene ID" value="HPBE_0002319501"/>
</dbReference>
<dbReference type="EMBL" id="UZAH01034777">
    <property type="protein sequence ID" value="VDP37158.1"/>
    <property type="molecule type" value="Genomic_DNA"/>
</dbReference>
<evidence type="ECO:0000313" key="3">
    <source>
        <dbReference type="Proteomes" id="UP000050761"/>
    </source>
</evidence>
<accession>A0A3P8DT52</accession>
<protein>
    <submittedName>
        <fullName evidence="4">Histone domain-containing protein</fullName>
    </submittedName>
</protein>
<evidence type="ECO:0000313" key="2">
    <source>
        <dbReference type="EMBL" id="VDP37158.1"/>
    </source>
</evidence>
<accession>A0A183GKH5</accession>
<reference evidence="2 3" key="1">
    <citation type="submission" date="2018-11" db="EMBL/GenBank/DDBJ databases">
        <authorList>
            <consortium name="Pathogen Informatics"/>
        </authorList>
    </citation>
    <scope>NUCLEOTIDE SEQUENCE [LARGE SCALE GENOMIC DNA]</scope>
</reference>
<feature type="compositionally biased region" description="Polar residues" evidence="1">
    <location>
        <begin position="37"/>
        <end position="49"/>
    </location>
</feature>
<reference evidence="4" key="2">
    <citation type="submission" date="2019-09" db="UniProtKB">
        <authorList>
            <consortium name="WormBaseParasite"/>
        </authorList>
    </citation>
    <scope>IDENTIFICATION</scope>
</reference>
<sequence>MSERSRQAAKRARNQRDNGRGREATSRPARGGRRAGQDQSGDPSPTIGTSRRVAQLVGDFFFTCNVEEFADYLVGNVKGQCTAATSGRVGIPHCASKATKYPKFYNILSLYTAASKEIVVYCTVL</sequence>
<dbReference type="Proteomes" id="UP000050761">
    <property type="component" value="Unassembled WGS sequence"/>
</dbReference>
<dbReference type="AlphaFoldDB" id="A0A183GKH5"/>
<feature type="region of interest" description="Disordered" evidence="1">
    <location>
        <begin position="1"/>
        <end position="49"/>
    </location>
</feature>
<feature type="compositionally biased region" description="Basic and acidic residues" evidence="1">
    <location>
        <begin position="14"/>
        <end position="25"/>
    </location>
</feature>
<evidence type="ECO:0000256" key="1">
    <source>
        <dbReference type="SAM" id="MobiDB-lite"/>
    </source>
</evidence>
<keyword evidence="3" id="KW-1185">Reference proteome</keyword>
<gene>
    <name evidence="2" type="ORF">HPBE_LOCUS23194</name>
</gene>
<proteinExistence type="predicted"/>